<comment type="similarity">
    <text evidence="5">Belongs to the FMN-dependent alpha-hydroxy acid dehydrogenase family.</text>
</comment>
<keyword evidence="4" id="KW-0560">Oxidoreductase</keyword>
<gene>
    <name evidence="9" type="ORF">B9Z37_01195</name>
</gene>
<feature type="active site" description="Proton acceptor" evidence="6">
    <location>
        <position position="271"/>
    </location>
</feature>
<evidence type="ECO:0000256" key="5">
    <source>
        <dbReference type="ARBA" id="ARBA00024042"/>
    </source>
</evidence>
<dbReference type="EMBL" id="NESN01000001">
    <property type="protein sequence ID" value="PUE55232.1"/>
    <property type="molecule type" value="Genomic_DNA"/>
</dbReference>
<keyword evidence="10" id="KW-1185">Reference proteome</keyword>
<proteinExistence type="inferred from homology"/>
<comment type="caution">
    <text evidence="9">The sequence shown here is derived from an EMBL/GenBank/DDBJ whole genome shotgun (WGS) entry which is preliminary data.</text>
</comment>
<evidence type="ECO:0000256" key="2">
    <source>
        <dbReference type="ARBA" id="ARBA00022630"/>
    </source>
</evidence>
<evidence type="ECO:0000256" key="4">
    <source>
        <dbReference type="ARBA" id="ARBA00023002"/>
    </source>
</evidence>
<feature type="binding site" evidence="7">
    <location>
        <begin position="328"/>
        <end position="329"/>
    </location>
    <ligand>
        <name>FMN</name>
        <dbReference type="ChEBI" id="CHEBI:58210"/>
    </ligand>
</feature>
<keyword evidence="3 7" id="KW-0288">FMN</keyword>
<dbReference type="Proteomes" id="UP000250790">
    <property type="component" value="Unassembled WGS sequence"/>
</dbReference>
<evidence type="ECO:0000313" key="10">
    <source>
        <dbReference type="Proteomes" id="UP000250790"/>
    </source>
</evidence>
<dbReference type="OrthoDB" id="9770452at2"/>
<feature type="binding site" evidence="7">
    <location>
        <position position="269"/>
    </location>
    <ligand>
        <name>FMN</name>
        <dbReference type="ChEBI" id="CHEBI:58210"/>
    </ligand>
</feature>
<feature type="binding site" evidence="7">
    <location>
        <position position="271"/>
    </location>
    <ligand>
        <name>glyoxylate</name>
        <dbReference type="ChEBI" id="CHEBI:36655"/>
    </ligand>
</feature>
<accession>A0A315EGK9</accession>
<dbReference type="GO" id="GO:0016614">
    <property type="term" value="F:oxidoreductase activity, acting on CH-OH group of donors"/>
    <property type="evidence" value="ECO:0007669"/>
    <property type="project" value="UniProtKB-ARBA"/>
</dbReference>
<feature type="binding site" evidence="7">
    <location>
        <position position="42"/>
    </location>
    <ligand>
        <name>glyoxylate</name>
        <dbReference type="ChEBI" id="CHEBI:36655"/>
    </ligand>
</feature>
<evidence type="ECO:0000256" key="1">
    <source>
        <dbReference type="ARBA" id="ARBA00001917"/>
    </source>
</evidence>
<dbReference type="PIRSF" id="PIRSF000138">
    <property type="entry name" value="Al-hdrx_acd_dh"/>
    <property type="match status" value="1"/>
</dbReference>
<dbReference type="InterPro" id="IPR012133">
    <property type="entry name" value="Alpha-hydoxy_acid_DH_FMN"/>
</dbReference>
<name>A0A315EGK9_9BURK</name>
<organism evidence="9 10">
    <name type="scientific">Limnohabitans parvus II-B4</name>
    <dbReference type="NCBI Taxonomy" id="1293052"/>
    <lineage>
        <taxon>Bacteria</taxon>
        <taxon>Pseudomonadati</taxon>
        <taxon>Pseudomonadota</taxon>
        <taxon>Betaproteobacteria</taxon>
        <taxon>Burkholderiales</taxon>
        <taxon>Comamonadaceae</taxon>
        <taxon>Limnohabitans</taxon>
    </lineage>
</organism>
<feature type="binding site" evidence="7">
    <location>
        <position position="150"/>
    </location>
    <ligand>
        <name>FMN</name>
        <dbReference type="ChEBI" id="CHEBI:58210"/>
    </ligand>
</feature>
<feature type="binding site" evidence="7">
    <location>
        <begin position="305"/>
        <end position="309"/>
    </location>
    <ligand>
        <name>FMN</name>
        <dbReference type="ChEBI" id="CHEBI:58210"/>
    </ligand>
</feature>
<sequence length="380" mass="40656">MGQHLICPLTPQPAHTMTQPIVNLQDHEHAAQAALGDAAWAYFSGGAADEITLRHNVAAWQNLRLSPRVLQDLRGGHTRCNLLGREWPMPLLVAPMAYQRWAHAEGESGMALAAAAQGCGMVLSHQTSTPLHDVAAMVASDAERGPLWFQLYWLADRGALRDLLAQVEAAGFEALVLTVDAPVHGVRDRERRHGMPLPEGVKAVHWPASDPKNKPSTGLCGGLADAAPTWADVQWLIGQTRLPVLLKGITHPQDAVQAVKLGAAGVIVSNHGGRVLDTLPATAELLPRIVQAVRQHHPQALVVVDGGIRRGTDLFKALALGADAALIGRPALYGLAHAGARGAAHVLRLMRDELEATMALTGCAHIQDIGIDRLWSLESF</sequence>
<keyword evidence="2 7" id="KW-0285">Flavoprotein</keyword>
<dbReference type="InterPro" id="IPR037396">
    <property type="entry name" value="FMN_HAD"/>
</dbReference>
<dbReference type="SUPFAM" id="SSF51395">
    <property type="entry name" value="FMN-linked oxidoreductases"/>
    <property type="match status" value="1"/>
</dbReference>
<dbReference type="CDD" id="cd02809">
    <property type="entry name" value="alpha_hydroxyacid_oxid_FMN"/>
    <property type="match status" value="1"/>
</dbReference>
<feature type="binding site" evidence="7">
    <location>
        <position position="187"/>
    </location>
    <ligand>
        <name>glyoxylate</name>
        <dbReference type="ChEBI" id="CHEBI:36655"/>
    </ligand>
</feature>
<feature type="binding site" evidence="7">
    <location>
        <begin position="95"/>
        <end position="97"/>
    </location>
    <ligand>
        <name>FMN</name>
        <dbReference type="ChEBI" id="CHEBI:58210"/>
    </ligand>
</feature>
<feature type="binding site" evidence="7">
    <location>
        <position position="152"/>
    </location>
    <ligand>
        <name>glyoxylate</name>
        <dbReference type="ChEBI" id="CHEBI:36655"/>
    </ligand>
</feature>
<evidence type="ECO:0000256" key="7">
    <source>
        <dbReference type="PIRSR" id="PIRSR000138-2"/>
    </source>
</evidence>
<feature type="binding site" evidence="7">
    <location>
        <position position="124"/>
    </location>
    <ligand>
        <name>FMN</name>
        <dbReference type="ChEBI" id="CHEBI:58210"/>
    </ligand>
</feature>
<evidence type="ECO:0000256" key="3">
    <source>
        <dbReference type="ARBA" id="ARBA00022643"/>
    </source>
</evidence>
<dbReference type="PANTHER" id="PTHR10578">
    <property type="entry name" value="S -2-HYDROXY-ACID OXIDASE-RELATED"/>
    <property type="match status" value="1"/>
</dbReference>
<dbReference type="InterPro" id="IPR013785">
    <property type="entry name" value="Aldolase_TIM"/>
</dbReference>
<evidence type="ECO:0000259" key="8">
    <source>
        <dbReference type="PROSITE" id="PS51349"/>
    </source>
</evidence>
<evidence type="ECO:0000313" key="9">
    <source>
        <dbReference type="EMBL" id="PUE55232.1"/>
    </source>
</evidence>
<protein>
    <submittedName>
        <fullName evidence="9">Alpha-hydroxy-acid oxidizing enzyme</fullName>
    </submittedName>
</protein>
<feature type="binding site" evidence="7">
    <location>
        <position position="274"/>
    </location>
    <ligand>
        <name>glyoxylate</name>
        <dbReference type="ChEBI" id="CHEBI:36655"/>
    </ligand>
</feature>
<dbReference type="AlphaFoldDB" id="A0A315EGK9"/>
<feature type="binding site" evidence="7">
    <location>
        <position position="247"/>
    </location>
    <ligand>
        <name>FMN</name>
        <dbReference type="ChEBI" id="CHEBI:58210"/>
    </ligand>
</feature>
<dbReference type="InterPro" id="IPR000262">
    <property type="entry name" value="FMN-dep_DH"/>
</dbReference>
<feature type="domain" description="FMN hydroxy acid dehydrogenase" evidence="8">
    <location>
        <begin position="16"/>
        <end position="379"/>
    </location>
</feature>
<feature type="binding site" evidence="7">
    <location>
        <position position="178"/>
    </location>
    <ligand>
        <name>FMN</name>
        <dbReference type="ChEBI" id="CHEBI:58210"/>
    </ligand>
</feature>
<dbReference type="Pfam" id="PF01070">
    <property type="entry name" value="FMN_dh"/>
    <property type="match status" value="1"/>
</dbReference>
<reference evidence="9 10" key="1">
    <citation type="submission" date="2017-04" db="EMBL/GenBank/DDBJ databases">
        <title>Unexpected and diverse lifestyles within the genus Limnohabitans.</title>
        <authorList>
            <person name="Kasalicky V."/>
            <person name="Mehrshad M."/>
            <person name="Andrei S.-A."/>
            <person name="Salcher M."/>
            <person name="Kratochvilova H."/>
            <person name="Simek K."/>
            <person name="Ghai R."/>
        </authorList>
    </citation>
    <scope>NUCLEOTIDE SEQUENCE [LARGE SCALE GENOMIC DNA]</scope>
    <source>
        <strain evidence="9 10">II-B4</strain>
    </source>
</reference>
<dbReference type="PANTHER" id="PTHR10578:SF107">
    <property type="entry name" value="2-HYDROXYACID OXIDASE 1"/>
    <property type="match status" value="1"/>
</dbReference>
<comment type="cofactor">
    <cofactor evidence="1">
        <name>FMN</name>
        <dbReference type="ChEBI" id="CHEBI:58210"/>
    </cofactor>
</comment>
<dbReference type="FunFam" id="3.20.20.70:FF:000029">
    <property type="entry name" value="L-lactate dehydrogenase"/>
    <property type="match status" value="1"/>
</dbReference>
<dbReference type="Gene3D" id="3.20.20.70">
    <property type="entry name" value="Aldolase class I"/>
    <property type="match status" value="1"/>
</dbReference>
<dbReference type="GO" id="GO:0010181">
    <property type="term" value="F:FMN binding"/>
    <property type="evidence" value="ECO:0007669"/>
    <property type="project" value="InterPro"/>
</dbReference>
<dbReference type="PROSITE" id="PS51349">
    <property type="entry name" value="FMN_HYDROXY_ACID_DH_2"/>
    <property type="match status" value="1"/>
</dbReference>
<evidence type="ECO:0000256" key="6">
    <source>
        <dbReference type="PIRSR" id="PIRSR000138-1"/>
    </source>
</evidence>